<dbReference type="PANTHER" id="PTHR21499">
    <property type="entry name" value="ASPARTATE KINASE"/>
    <property type="match status" value="1"/>
</dbReference>
<evidence type="ECO:0000256" key="3">
    <source>
        <dbReference type="ARBA" id="ARBA00022679"/>
    </source>
</evidence>
<dbReference type="Pfam" id="PF00696">
    <property type="entry name" value="AA_kinase"/>
    <property type="match status" value="1"/>
</dbReference>
<comment type="caution">
    <text evidence="10">The sequence shown here is derived from an EMBL/GenBank/DDBJ whole genome shotgun (WGS) entry which is preliminary data.</text>
</comment>
<dbReference type="InterPro" id="IPR001048">
    <property type="entry name" value="Asp/Glu/Uridylate_kinase"/>
</dbReference>
<dbReference type="Proteomes" id="UP000000321">
    <property type="component" value="Unassembled WGS sequence"/>
</dbReference>
<dbReference type="Gene3D" id="3.30.2130.10">
    <property type="entry name" value="VC0802-like"/>
    <property type="match status" value="1"/>
</dbReference>
<organism evidence="10 11">
    <name type="scientific">Aurantimonas manganoxydans (strain ATCC BAA-1229 / DSM 21871 / SI85-9A1)</name>
    <dbReference type="NCBI Taxonomy" id="287752"/>
    <lineage>
        <taxon>Bacteria</taxon>
        <taxon>Pseudomonadati</taxon>
        <taxon>Pseudomonadota</taxon>
        <taxon>Alphaproteobacteria</taxon>
        <taxon>Hyphomicrobiales</taxon>
        <taxon>Aurantimonadaceae</taxon>
        <taxon>Aurantimonas</taxon>
    </lineage>
</organism>
<dbReference type="Gene3D" id="3.40.1160.10">
    <property type="entry name" value="Acetylglutamate kinase-like"/>
    <property type="match status" value="1"/>
</dbReference>
<feature type="region of interest" description="Disordered" evidence="8">
    <location>
        <begin position="1"/>
        <end position="25"/>
    </location>
</feature>
<comment type="catalytic activity">
    <reaction evidence="7">
        <text>L-aspartate + ATP = 4-phospho-L-aspartate + ADP</text>
        <dbReference type="Rhea" id="RHEA:23776"/>
        <dbReference type="ChEBI" id="CHEBI:29991"/>
        <dbReference type="ChEBI" id="CHEBI:30616"/>
        <dbReference type="ChEBI" id="CHEBI:57535"/>
        <dbReference type="ChEBI" id="CHEBI:456216"/>
        <dbReference type="EC" id="2.7.2.4"/>
    </reaction>
</comment>
<evidence type="ECO:0000259" key="9">
    <source>
        <dbReference type="Pfam" id="PF00696"/>
    </source>
</evidence>
<sequence>MAKSPSHPAHASQALPGERPMTNHTVEKIGGTSMLRHEELLENVLIGSRKGDDLYNRIFVVSAYGGITDKLLEHKKTGEPGVHALFASTDSEWAWGDALTGVGRDMQAINAKVLDDTGDRRAADDFVRERIEGVRSCLIDLSRLCSFGQFRLEEHLMTVREMVSALGEAHSAMVTALLLRNRGVNARFVDLTGWRDDSQPSLDERICTALEDVDFATEMPILPGYAQCKESLVKSHDRGYTEVTFARVAALTEAREAVIHKEFHLCSADPKTVGLDKVRVIGRTNYDVADQLSNMGMEAIHPRAAKGLRQAGIPLRVRNAFRPQDSGTLILDERGAPKPRVDMIAGLRGVFALQFFEQDMVGVKGYDAAILEVLTRHKMRIVTKTCNANTITHFIDGSMKSLKRVERDLAERFPASEIEIERVAIVSVIGRNLTAPGLTLRALQALSEAGIAPLGMQDLTRRVDLQFVIDDKDYDGTLRTLHAALVESDIEAMGQDAPGSETGLRDAA</sequence>
<evidence type="ECO:0000313" key="11">
    <source>
        <dbReference type="Proteomes" id="UP000000321"/>
    </source>
</evidence>
<keyword evidence="11" id="KW-1185">Reference proteome</keyword>
<dbReference type="GO" id="GO:0009089">
    <property type="term" value="P:lysine biosynthetic process via diaminopimelate"/>
    <property type="evidence" value="ECO:0007669"/>
    <property type="project" value="TreeGrafter"/>
</dbReference>
<keyword evidence="3" id="KW-0808">Transferase</keyword>
<comment type="similarity">
    <text evidence="1">Belongs to the aspartokinase family.</text>
</comment>
<name>Q1YHV7_AURMS</name>
<proteinExistence type="inferred from homology"/>
<evidence type="ECO:0000313" key="10">
    <source>
        <dbReference type="EMBL" id="EAS50360.1"/>
    </source>
</evidence>
<dbReference type="GO" id="GO:0004072">
    <property type="term" value="F:aspartate kinase activity"/>
    <property type="evidence" value="ECO:0007669"/>
    <property type="project" value="UniProtKB-EC"/>
</dbReference>
<dbReference type="EC" id="2.7.2.4" evidence="2"/>
<dbReference type="GO" id="GO:0005829">
    <property type="term" value="C:cytosol"/>
    <property type="evidence" value="ECO:0007669"/>
    <property type="project" value="TreeGrafter"/>
</dbReference>
<keyword evidence="5 10" id="KW-0418">Kinase</keyword>
<dbReference type="AlphaFoldDB" id="Q1YHV7"/>
<evidence type="ECO:0000256" key="1">
    <source>
        <dbReference type="ARBA" id="ARBA00010122"/>
    </source>
</evidence>
<dbReference type="SUPFAM" id="SSF55021">
    <property type="entry name" value="ACT-like"/>
    <property type="match status" value="1"/>
</dbReference>
<protein>
    <recommendedName>
        <fullName evidence="2">aspartate kinase</fullName>
        <ecNumber evidence="2">2.7.2.4</ecNumber>
    </recommendedName>
</protein>
<gene>
    <name evidence="10" type="ORF">SI859A1_01728</name>
</gene>
<dbReference type="CDD" id="cd04915">
    <property type="entry name" value="ACT_AK-Ectoine_2"/>
    <property type="match status" value="1"/>
</dbReference>
<dbReference type="GO" id="GO:0005524">
    <property type="term" value="F:ATP binding"/>
    <property type="evidence" value="ECO:0007669"/>
    <property type="project" value="UniProtKB-KW"/>
</dbReference>
<dbReference type="SUPFAM" id="SSF53633">
    <property type="entry name" value="Carbamate kinase-like"/>
    <property type="match status" value="1"/>
</dbReference>
<dbReference type="NCBIfam" id="NF006614">
    <property type="entry name" value="PRK09181.1"/>
    <property type="match status" value="1"/>
</dbReference>
<dbReference type="InterPro" id="IPR036393">
    <property type="entry name" value="AceGlu_kinase-like_sf"/>
</dbReference>
<evidence type="ECO:0000256" key="4">
    <source>
        <dbReference type="ARBA" id="ARBA00022741"/>
    </source>
</evidence>
<evidence type="ECO:0000256" key="6">
    <source>
        <dbReference type="ARBA" id="ARBA00022840"/>
    </source>
</evidence>
<evidence type="ECO:0000256" key="8">
    <source>
        <dbReference type="SAM" id="MobiDB-lite"/>
    </source>
</evidence>
<dbReference type="GO" id="GO:0009090">
    <property type="term" value="P:homoserine biosynthetic process"/>
    <property type="evidence" value="ECO:0007669"/>
    <property type="project" value="TreeGrafter"/>
</dbReference>
<dbReference type="InterPro" id="IPR045865">
    <property type="entry name" value="ACT-like_dom_sf"/>
</dbReference>
<reference evidence="10 11" key="1">
    <citation type="journal article" date="2008" name="Appl. Environ. Microbiol.">
        <title>Genomic insights into Mn(II) oxidation by the marine alphaproteobacterium Aurantimonas sp. strain SI85-9A1.</title>
        <authorList>
            <person name="Dick G.J."/>
            <person name="Podell S."/>
            <person name="Johnson H.A."/>
            <person name="Rivera-Espinoza Y."/>
            <person name="Bernier-Latmani R."/>
            <person name="McCarthy J.K."/>
            <person name="Torpey J.W."/>
            <person name="Clement B.G."/>
            <person name="Gaasterland T."/>
            <person name="Tebo B.M."/>
        </authorList>
    </citation>
    <scope>NUCLEOTIDE SEQUENCE [LARGE SCALE GENOMIC DNA]</scope>
    <source>
        <strain evidence="10 11">SI85-9A1</strain>
    </source>
</reference>
<dbReference type="CDD" id="cd04910">
    <property type="entry name" value="ACT_AK-Ectoine_1"/>
    <property type="match status" value="1"/>
</dbReference>
<evidence type="ECO:0000256" key="2">
    <source>
        <dbReference type="ARBA" id="ARBA00013059"/>
    </source>
</evidence>
<keyword evidence="6" id="KW-0067">ATP-binding</keyword>
<feature type="domain" description="Aspartate/glutamate/uridylate kinase" evidence="9">
    <location>
        <begin position="25"/>
        <end position="319"/>
    </location>
</feature>
<accession>Q1YHV7</accession>
<dbReference type="EMBL" id="AAPJ01000003">
    <property type="protein sequence ID" value="EAS50360.1"/>
    <property type="molecule type" value="Genomic_DNA"/>
</dbReference>
<dbReference type="HOGENOM" id="CLU_047213_0_0_5"/>
<keyword evidence="4" id="KW-0547">Nucleotide-binding</keyword>
<evidence type="ECO:0000256" key="5">
    <source>
        <dbReference type="ARBA" id="ARBA00022777"/>
    </source>
</evidence>
<dbReference type="BioCyc" id="AURANTIMONAS:SI859A1_01728-MONOMER"/>
<evidence type="ECO:0000256" key="7">
    <source>
        <dbReference type="ARBA" id="ARBA00047872"/>
    </source>
</evidence>
<dbReference type="PANTHER" id="PTHR21499:SF3">
    <property type="entry name" value="ASPARTOKINASE"/>
    <property type="match status" value="1"/>
</dbReference>